<dbReference type="InterPro" id="IPR021102">
    <property type="entry name" value="PNGase_A"/>
</dbReference>
<feature type="compositionally biased region" description="Polar residues" evidence="1">
    <location>
        <begin position="460"/>
        <end position="484"/>
    </location>
</feature>
<feature type="compositionally biased region" description="Basic and acidic residues" evidence="1">
    <location>
        <begin position="485"/>
        <end position="495"/>
    </location>
</feature>
<evidence type="ECO:0000313" key="5">
    <source>
        <dbReference type="Proteomes" id="UP000540506"/>
    </source>
</evidence>
<accession>A0A7W7R6R9</accession>
<dbReference type="PROSITE" id="PS51318">
    <property type="entry name" value="TAT"/>
    <property type="match status" value="1"/>
</dbReference>
<evidence type="ECO:0000313" key="4">
    <source>
        <dbReference type="EMBL" id="MBB4926448.1"/>
    </source>
</evidence>
<feature type="region of interest" description="Disordered" evidence="1">
    <location>
        <begin position="58"/>
        <end position="98"/>
    </location>
</feature>
<evidence type="ECO:0000256" key="1">
    <source>
        <dbReference type="SAM" id="MobiDB-lite"/>
    </source>
</evidence>
<dbReference type="Proteomes" id="UP000540506">
    <property type="component" value="Unassembled WGS sequence"/>
</dbReference>
<evidence type="ECO:0000256" key="2">
    <source>
        <dbReference type="SAM" id="SignalP"/>
    </source>
</evidence>
<proteinExistence type="predicted"/>
<dbReference type="AlphaFoldDB" id="A0A7W7R6R9"/>
<sequence>MPIPSPLPASRRRPLVRAVPALVLAVAAALCLPTAATAATTAPAAAAAAAPALAPAAAPTAPTAPTAGAPAPTGHLETNYGNPVTALPPISRPDTPHCTVTAMQHDFANSYGQPFTGTLTPPTACPGPWNKVVLDWSGSVAGRQYDRLAGVWIGGAEVLRTSTPEPDAAGISWHVDQDLSSFIPLLRSPQPLVVDLGNVVNSTYTGVYHMTLTVTYYQADRHNPPAATANQVLPVSQSTTAAGWWTLTKGQTATSTLTFPRNLTSAHLQLYARGGGCEEFWYSNVPDDYAAAHPSWGLCGGGTYREVQVLVDGRLAGTVQPFPAIYTGGISPMMWRPIPSIDAFRTQPYDVDLTPFAGTLTDGRPHTVTLVPPAGISDGWTLDGSLFLDTDPVRAQTSGAVTTDTITAAPQVATSEAAQADGGELITASTGRDWTVAGYVDTSRGRITTRLDHHGEYRNSDTISGQGQNQVTSQQDSGWTVTSTDRGHGAPEQKRSSWSYPIDATSTYVPGADADSYLARGQVTVARTLVDETRRGNGRWHEQASTDDRMSAQGVLERKSGTMVQADGSSDEHYVGRTADGGCYDHELAADHGYLTLDRLRTCR</sequence>
<dbReference type="Pfam" id="PF12222">
    <property type="entry name" value="PNGaseA"/>
    <property type="match status" value="1"/>
</dbReference>
<gene>
    <name evidence="4" type="ORF">FHR34_005441</name>
</gene>
<feature type="compositionally biased region" description="Low complexity" evidence="1">
    <location>
        <begin position="58"/>
        <end position="73"/>
    </location>
</feature>
<keyword evidence="2" id="KW-0732">Signal</keyword>
<feature type="chain" id="PRO_5031349180" description="Peptide N-acetyl-beta-D-glucosaminyl asparaginase amidase A N-terminal domain-containing protein" evidence="2">
    <location>
        <begin position="39"/>
        <end position="604"/>
    </location>
</feature>
<reference evidence="4 5" key="1">
    <citation type="submission" date="2020-08" db="EMBL/GenBank/DDBJ databases">
        <title>Sequencing the genomes of 1000 actinobacteria strains.</title>
        <authorList>
            <person name="Klenk H.-P."/>
        </authorList>
    </citation>
    <scope>NUCLEOTIDE SEQUENCE [LARGE SCALE GENOMIC DNA]</scope>
    <source>
        <strain evidence="4 5">DSM 41654</strain>
    </source>
</reference>
<name>A0A7W7R6R9_KITKI</name>
<protein>
    <recommendedName>
        <fullName evidence="3">Peptide N-acetyl-beta-D-glucosaminyl asparaginase amidase A N-terminal domain-containing protein</fullName>
    </recommendedName>
</protein>
<comment type="caution">
    <text evidence="4">The sequence shown here is derived from an EMBL/GenBank/DDBJ whole genome shotgun (WGS) entry which is preliminary data.</text>
</comment>
<dbReference type="EMBL" id="JACHJV010000001">
    <property type="protein sequence ID" value="MBB4926448.1"/>
    <property type="molecule type" value="Genomic_DNA"/>
</dbReference>
<dbReference type="InterPro" id="IPR006311">
    <property type="entry name" value="TAT_signal"/>
</dbReference>
<feature type="signal peptide" evidence="2">
    <location>
        <begin position="1"/>
        <end position="38"/>
    </location>
</feature>
<dbReference type="PANTHER" id="PTHR31104">
    <property type="entry name" value="PEPTIDE-N4-(N-ACETYL-BETA-GLUCOSAMINYL)ASPARAGINE AMIDASE A PROTEIN"/>
    <property type="match status" value="1"/>
</dbReference>
<feature type="domain" description="Peptide N-acetyl-beta-D-glucosaminyl asparaginase amidase A N-terminal" evidence="3">
    <location>
        <begin position="94"/>
        <end position="370"/>
    </location>
</feature>
<keyword evidence="5" id="KW-1185">Reference proteome</keyword>
<dbReference type="InterPro" id="IPR056948">
    <property type="entry name" value="PNGaseA_N"/>
</dbReference>
<evidence type="ECO:0000259" key="3">
    <source>
        <dbReference type="Pfam" id="PF12222"/>
    </source>
</evidence>
<organism evidence="4 5">
    <name type="scientific">Kitasatospora kifunensis</name>
    <name type="common">Streptomyces kifunensis</name>
    <dbReference type="NCBI Taxonomy" id="58351"/>
    <lineage>
        <taxon>Bacteria</taxon>
        <taxon>Bacillati</taxon>
        <taxon>Actinomycetota</taxon>
        <taxon>Actinomycetes</taxon>
        <taxon>Kitasatosporales</taxon>
        <taxon>Streptomycetaceae</taxon>
        <taxon>Kitasatospora</taxon>
    </lineage>
</organism>
<feature type="region of interest" description="Disordered" evidence="1">
    <location>
        <begin position="451"/>
        <end position="497"/>
    </location>
</feature>